<feature type="transmembrane region" description="Helical" evidence="9">
    <location>
        <begin position="470"/>
        <end position="488"/>
    </location>
</feature>
<feature type="coiled-coil region" evidence="8">
    <location>
        <begin position="251"/>
        <end position="292"/>
    </location>
</feature>
<evidence type="ECO:0000256" key="5">
    <source>
        <dbReference type="ARBA" id="ARBA00022729"/>
    </source>
</evidence>
<dbReference type="PANTHER" id="PTHR30347:SF1">
    <property type="entry name" value="MECHANOSENSITIVE CHANNEL MSCK"/>
    <property type="match status" value="1"/>
</dbReference>
<feature type="transmembrane region" description="Helical" evidence="9">
    <location>
        <begin position="902"/>
        <end position="929"/>
    </location>
</feature>
<evidence type="ECO:0000256" key="9">
    <source>
        <dbReference type="SAM" id="Phobius"/>
    </source>
</evidence>
<dbReference type="Proteomes" id="UP001295420">
    <property type="component" value="Unassembled WGS sequence"/>
</dbReference>
<dbReference type="Gene3D" id="3.30.70.100">
    <property type="match status" value="1"/>
</dbReference>
<evidence type="ECO:0000256" key="10">
    <source>
        <dbReference type="SAM" id="SignalP"/>
    </source>
</evidence>
<accession>A0AAU9Q2P8</accession>
<gene>
    <name evidence="15" type="ORF">THF1D04_150006</name>
</gene>
<evidence type="ECO:0000256" key="3">
    <source>
        <dbReference type="ARBA" id="ARBA00022475"/>
    </source>
</evidence>
<dbReference type="FunFam" id="1.10.287.1260:FF:000002">
    <property type="entry name" value="Potassium efflux system KefA"/>
    <property type="match status" value="1"/>
</dbReference>
<evidence type="ECO:0000256" key="4">
    <source>
        <dbReference type="ARBA" id="ARBA00022692"/>
    </source>
</evidence>
<dbReference type="InterPro" id="IPR011066">
    <property type="entry name" value="MscS_channel_C_sf"/>
</dbReference>
<comment type="similarity">
    <text evidence="2">Belongs to the MscS (TC 1.A.23) family.</text>
</comment>
<dbReference type="Gene3D" id="1.10.287.1260">
    <property type="match status" value="1"/>
</dbReference>
<keyword evidence="6 9" id="KW-1133">Transmembrane helix</keyword>
<keyword evidence="3" id="KW-1003">Cell membrane</keyword>
<dbReference type="InterPro" id="IPR049142">
    <property type="entry name" value="MS_channel_1st"/>
</dbReference>
<dbReference type="Pfam" id="PF21088">
    <property type="entry name" value="MS_channel_1st"/>
    <property type="match status" value="1"/>
</dbReference>
<dbReference type="Pfam" id="PF21082">
    <property type="entry name" value="MS_channel_3rd"/>
    <property type="match status" value="1"/>
</dbReference>
<feature type="chain" id="PRO_5043617065" evidence="10">
    <location>
        <begin position="31"/>
        <end position="1092"/>
    </location>
</feature>
<dbReference type="InterPro" id="IPR052702">
    <property type="entry name" value="MscS-like_channel"/>
</dbReference>
<reference evidence="15" key="1">
    <citation type="submission" date="2022-01" db="EMBL/GenBank/DDBJ databases">
        <authorList>
            <person name="Lagorce A."/>
        </authorList>
    </citation>
    <scope>NUCLEOTIDE SEQUENCE</scope>
    <source>
        <strain evidence="15">Th15_F1_D04</strain>
    </source>
</reference>
<evidence type="ECO:0000259" key="11">
    <source>
        <dbReference type="Pfam" id="PF00924"/>
    </source>
</evidence>
<keyword evidence="8" id="KW-0175">Coiled coil</keyword>
<dbReference type="InterPro" id="IPR023408">
    <property type="entry name" value="MscS_beta-dom_sf"/>
</dbReference>
<feature type="transmembrane region" description="Helical" evidence="9">
    <location>
        <begin position="875"/>
        <end position="896"/>
    </location>
</feature>
<dbReference type="InterPro" id="IPR025692">
    <property type="entry name" value="MscS_IM_dom1"/>
</dbReference>
<sequence length="1092" mass="124399">MKGMRKPMFARSLRCLTAVLLLLISFVTVAQTLPETDFLKSEIARLNAESPKNDTLIGQYETLLNQITGFDAQKASRDDYRKIISQFPLQRERLLKQIEEAEKLDMFKATQLNSYSDLSQSIASLQAAMSEWRTTSQANAEKTKQLNAARTSLPVSLAQLNQQIEQASLVKSENGAEIDQWLETANLTYLKLQKEVMTAELQSLDERTELVRLEQQLLAKKLQLASPMLIELQDKLTRVEQESVRGLIAEARELSAKADESDVEKQRLIEQLRQYTLELEQVLVEIDQARIAGQKFESERRSLSEEQRLIKENLSWLRDSTAFGASIRAQLQRLPNQIQNKTIPDEIANAHIRKYEISQLLDDFALEDAVRATQSNAKAPDRLETLSHELVEQLSQDYEKLIIALGKLQLTINQYAIEVENARAFLREQQLWTRSNVPFWQHLTDFDKEIWFGTNTPLKTLQDEVNPDQLKMVGGAFVFYTLVLFYLGRRLVRRTTRLRHEYKKVFGHPLKDRFQNSISLLFMAMCRAVILPLWYAITAAALFWLWPAPNATESKMLIVASASALFVIELIYAMSSKKGLLELHLNWPERICDYVHKQSNRLRFPFALFLLLIFFAELVAGDQEAEISRLFFLMLMVGMTMVYGALLKSDRIPSTLPVPLNRGLGLLLLKVMILGSFIAIIIMALMGLYIAAWLLLIYQQLTLFVVLGVLFTYQLGERWLKLEHRQLNYQRLLARREELIAQQQEQADEPPEIAELRENFPEVEEQGLGSEQISEQSMTLLRGLSLIGLVIAVLTLWSSALEMTSWLDKVVVWQVSEVVSGSSTLVDVTLQSLIYALITLLVTFVGVRNLPGILELLILRRLELSPGTGYAVTTLLRYLILMTGVLSAFAILGFQWSRLQWLVAAFGVGLGFGLQEIFANFISGLILLFERPIRIGDIVTINDLSGTVSKIQTRATTIIDWDNKEIVVPNKTFITEKLINWSLTDSITRIVIPIGVAYGSDVEKVEELLYQVAEEHPLVLNDPSPSVFFLAFGASSLDFELRVHINSIDHRLSTIHIINKNIDKLFKENDIEIAFPQMDVHVRDWPQDGEKS</sequence>
<dbReference type="InterPro" id="IPR011014">
    <property type="entry name" value="MscS_channel_TM-2"/>
</dbReference>
<comment type="subcellular location">
    <subcellularLocation>
        <location evidence="1">Cell membrane</location>
        <topology evidence="1">Multi-pass membrane protein</topology>
    </subcellularLocation>
</comment>
<dbReference type="InterPro" id="IPR006685">
    <property type="entry name" value="MscS_channel_2nd"/>
</dbReference>
<dbReference type="PANTHER" id="PTHR30347">
    <property type="entry name" value="POTASSIUM CHANNEL RELATED"/>
    <property type="match status" value="1"/>
</dbReference>
<dbReference type="AlphaFoldDB" id="A0AAU9Q2P8"/>
<dbReference type="SUPFAM" id="SSF82861">
    <property type="entry name" value="Mechanosensitive channel protein MscS (YggB), transmembrane region"/>
    <property type="match status" value="1"/>
</dbReference>
<comment type="caution">
    <text evidence="15">The sequence shown here is derived from an EMBL/GenBank/DDBJ whole genome shotgun (WGS) entry which is preliminary data.</text>
</comment>
<evidence type="ECO:0000313" key="16">
    <source>
        <dbReference type="Proteomes" id="UP001295420"/>
    </source>
</evidence>
<dbReference type="SUPFAM" id="SSF50182">
    <property type="entry name" value="Sm-like ribonucleoproteins"/>
    <property type="match status" value="1"/>
</dbReference>
<name>A0AAU9Q2P8_9VIBR</name>
<dbReference type="InterPro" id="IPR049278">
    <property type="entry name" value="MS_channel_C"/>
</dbReference>
<feature type="transmembrane region" description="Helical" evidence="9">
    <location>
        <begin position="667"/>
        <end position="691"/>
    </location>
</feature>
<evidence type="ECO:0000256" key="7">
    <source>
        <dbReference type="ARBA" id="ARBA00023136"/>
    </source>
</evidence>
<protein>
    <submittedName>
        <fullName evidence="15">Potassium efflux system KefA protein / Small-conductance mechanosensitive channel</fullName>
    </submittedName>
</protein>
<feature type="transmembrane region" description="Helical" evidence="9">
    <location>
        <begin position="833"/>
        <end position="854"/>
    </location>
</feature>
<evidence type="ECO:0000256" key="6">
    <source>
        <dbReference type="ARBA" id="ARBA00022989"/>
    </source>
</evidence>
<dbReference type="PROSITE" id="PS01246">
    <property type="entry name" value="UPF0003"/>
    <property type="match status" value="1"/>
</dbReference>
<feature type="transmembrane region" description="Helical" evidence="9">
    <location>
        <begin position="604"/>
        <end position="621"/>
    </location>
</feature>
<evidence type="ECO:0000259" key="14">
    <source>
        <dbReference type="Pfam" id="PF21088"/>
    </source>
</evidence>
<dbReference type="Gene3D" id="2.30.30.60">
    <property type="match status" value="1"/>
</dbReference>
<feature type="transmembrane region" description="Helical" evidence="9">
    <location>
        <begin position="627"/>
        <end position="646"/>
    </location>
</feature>
<feature type="domain" description="Mechanosensitive ion channel inner membrane" evidence="12">
    <location>
        <begin position="477"/>
        <end position="813"/>
    </location>
</feature>
<dbReference type="SUPFAM" id="SSF82689">
    <property type="entry name" value="Mechanosensitive channel protein MscS (YggB), C-terminal domain"/>
    <property type="match status" value="1"/>
</dbReference>
<dbReference type="InterPro" id="IPR006686">
    <property type="entry name" value="MscS_channel_CS"/>
</dbReference>
<evidence type="ECO:0000259" key="12">
    <source>
        <dbReference type="Pfam" id="PF12794"/>
    </source>
</evidence>
<dbReference type="GO" id="GO:0005886">
    <property type="term" value="C:plasma membrane"/>
    <property type="evidence" value="ECO:0007669"/>
    <property type="project" value="UniProtKB-SubCell"/>
</dbReference>
<organism evidence="15 16">
    <name type="scientific">Vibrio owensii</name>
    <dbReference type="NCBI Taxonomy" id="696485"/>
    <lineage>
        <taxon>Bacteria</taxon>
        <taxon>Pseudomonadati</taxon>
        <taxon>Pseudomonadota</taxon>
        <taxon>Gammaproteobacteria</taxon>
        <taxon>Vibrionales</taxon>
        <taxon>Vibrionaceae</taxon>
        <taxon>Vibrio</taxon>
    </lineage>
</organism>
<evidence type="ECO:0000256" key="1">
    <source>
        <dbReference type="ARBA" id="ARBA00004651"/>
    </source>
</evidence>
<keyword evidence="5 10" id="KW-0732">Signal</keyword>
<proteinExistence type="inferred from homology"/>
<feature type="transmembrane region" description="Helical" evidence="9">
    <location>
        <begin position="520"/>
        <end position="544"/>
    </location>
</feature>
<dbReference type="Pfam" id="PF12794">
    <property type="entry name" value="MscS_TM"/>
    <property type="match status" value="1"/>
</dbReference>
<dbReference type="InterPro" id="IPR010920">
    <property type="entry name" value="LSM_dom_sf"/>
</dbReference>
<feature type="transmembrane region" description="Helical" evidence="9">
    <location>
        <begin position="697"/>
        <end position="716"/>
    </location>
</feature>
<evidence type="ECO:0000313" key="15">
    <source>
        <dbReference type="EMBL" id="CAH1523422.1"/>
    </source>
</evidence>
<feature type="domain" description="Mechanosensitive ion channel MscS C-terminal" evidence="13">
    <location>
        <begin position="990"/>
        <end position="1073"/>
    </location>
</feature>
<evidence type="ECO:0000256" key="8">
    <source>
        <dbReference type="SAM" id="Coils"/>
    </source>
</evidence>
<feature type="domain" description="Mechanosensitive ion channel MscS" evidence="11">
    <location>
        <begin position="917"/>
        <end position="982"/>
    </location>
</feature>
<dbReference type="EMBL" id="CAKMTQ010000007">
    <property type="protein sequence ID" value="CAH1523422.1"/>
    <property type="molecule type" value="Genomic_DNA"/>
</dbReference>
<keyword evidence="7 9" id="KW-0472">Membrane</keyword>
<dbReference type="Pfam" id="PF00924">
    <property type="entry name" value="MS_channel_2nd"/>
    <property type="match status" value="1"/>
</dbReference>
<feature type="signal peptide" evidence="10">
    <location>
        <begin position="1"/>
        <end position="30"/>
    </location>
</feature>
<feature type="transmembrane region" description="Helical" evidence="9">
    <location>
        <begin position="780"/>
        <end position="800"/>
    </location>
</feature>
<dbReference type="GO" id="GO:0008381">
    <property type="term" value="F:mechanosensitive monoatomic ion channel activity"/>
    <property type="evidence" value="ECO:0007669"/>
    <property type="project" value="UniProtKB-ARBA"/>
</dbReference>
<evidence type="ECO:0000259" key="13">
    <source>
        <dbReference type="Pfam" id="PF21082"/>
    </source>
</evidence>
<evidence type="ECO:0000256" key="2">
    <source>
        <dbReference type="ARBA" id="ARBA00008017"/>
    </source>
</evidence>
<feature type="transmembrane region" description="Helical" evidence="9">
    <location>
        <begin position="556"/>
        <end position="574"/>
    </location>
</feature>
<feature type="domain" description="Mechanosensitive ion channel transmembrane helices 2/3" evidence="14">
    <location>
        <begin position="874"/>
        <end position="915"/>
    </location>
</feature>
<keyword evidence="4 9" id="KW-0812">Transmembrane</keyword>